<dbReference type="InterPro" id="IPR027417">
    <property type="entry name" value="P-loop_NTPase"/>
</dbReference>
<evidence type="ECO:0000259" key="5">
    <source>
        <dbReference type="SMART" id="SM01086"/>
    </source>
</evidence>
<feature type="region of interest" description="Disordered" evidence="3">
    <location>
        <begin position="90"/>
        <end position="277"/>
    </location>
</feature>
<feature type="domain" description="Clp ATPase C-terminal" evidence="5">
    <location>
        <begin position="591"/>
        <end position="680"/>
    </location>
</feature>
<proteinExistence type="predicted"/>
<dbReference type="Gene3D" id="3.40.50.300">
    <property type="entry name" value="P-loop containing nucleotide triphosphate hydrolases"/>
    <property type="match status" value="2"/>
</dbReference>
<dbReference type="Gene3D" id="1.10.8.60">
    <property type="match status" value="1"/>
</dbReference>
<dbReference type="GO" id="GO:0005759">
    <property type="term" value="C:mitochondrial matrix"/>
    <property type="evidence" value="ECO:0007669"/>
    <property type="project" value="TreeGrafter"/>
</dbReference>
<protein>
    <recommendedName>
        <fullName evidence="8">ATP-dependent Clp protease ATP-binding subunit ClpX</fullName>
    </recommendedName>
</protein>
<feature type="compositionally biased region" description="Basic and acidic residues" evidence="3">
    <location>
        <begin position="137"/>
        <end position="152"/>
    </location>
</feature>
<dbReference type="GO" id="GO:0051603">
    <property type="term" value="P:proteolysis involved in protein catabolic process"/>
    <property type="evidence" value="ECO:0007669"/>
    <property type="project" value="TreeGrafter"/>
</dbReference>
<comment type="caution">
    <text evidence="6">The sequence shown here is derived from an EMBL/GenBank/DDBJ whole genome shotgun (WGS) entry which is preliminary data.</text>
</comment>
<reference evidence="6" key="1">
    <citation type="submission" date="2020-07" db="EMBL/GenBank/DDBJ databases">
        <title>Draft Genome Sequence of a Deep-Sea Yeast, Naganishia (Cryptococcus) liquefaciens strain N6.</title>
        <authorList>
            <person name="Han Y.W."/>
            <person name="Kajitani R."/>
            <person name="Morimoto H."/>
            <person name="Parhat M."/>
            <person name="Tsubouchi H."/>
            <person name="Bakenova O."/>
            <person name="Ogata M."/>
            <person name="Argunhan B."/>
            <person name="Aoki R."/>
            <person name="Kajiwara S."/>
            <person name="Itoh T."/>
            <person name="Iwasaki H."/>
        </authorList>
    </citation>
    <scope>NUCLEOTIDE SEQUENCE</scope>
    <source>
        <strain evidence="6">N6</strain>
    </source>
</reference>
<evidence type="ECO:0000313" key="7">
    <source>
        <dbReference type="Proteomes" id="UP000620104"/>
    </source>
</evidence>
<gene>
    <name evidence="6" type="ORF">NliqN6_2745</name>
</gene>
<dbReference type="AlphaFoldDB" id="A0A8H3TSZ8"/>
<dbReference type="GO" id="GO:0016887">
    <property type="term" value="F:ATP hydrolysis activity"/>
    <property type="evidence" value="ECO:0007669"/>
    <property type="project" value="InterPro"/>
</dbReference>
<evidence type="ECO:0000256" key="3">
    <source>
        <dbReference type="SAM" id="MobiDB-lite"/>
    </source>
</evidence>
<dbReference type="SUPFAM" id="SSF52540">
    <property type="entry name" value="P-loop containing nucleoside triphosphate hydrolases"/>
    <property type="match status" value="1"/>
</dbReference>
<dbReference type="InterPro" id="IPR003593">
    <property type="entry name" value="AAA+_ATPase"/>
</dbReference>
<dbReference type="EMBL" id="BLZA01000017">
    <property type="protein sequence ID" value="GHJ86343.1"/>
    <property type="molecule type" value="Genomic_DNA"/>
</dbReference>
<evidence type="ECO:0008006" key="8">
    <source>
        <dbReference type="Google" id="ProtNLM"/>
    </source>
</evidence>
<feature type="domain" description="AAA+ ATPase" evidence="4">
    <location>
        <begin position="309"/>
        <end position="531"/>
    </location>
</feature>
<dbReference type="PANTHER" id="PTHR48102">
    <property type="entry name" value="ATP-DEPENDENT CLP PROTEASE ATP-BINDING SUBUNIT CLPX-LIKE, MITOCHONDRIAL-RELATED"/>
    <property type="match status" value="1"/>
</dbReference>
<dbReference type="PANTHER" id="PTHR48102:SF7">
    <property type="entry name" value="ATP-DEPENDENT CLP PROTEASE ATP-BINDING SUBUNIT CLPX-LIKE, MITOCHONDRIAL"/>
    <property type="match status" value="1"/>
</dbReference>
<dbReference type="FunFam" id="1.10.8.60:FF:000138">
    <property type="entry name" value="ATP-dependent Clp protease ATP-binding subunit ClpX"/>
    <property type="match status" value="1"/>
</dbReference>
<feature type="compositionally biased region" description="Polar residues" evidence="3">
    <location>
        <begin position="260"/>
        <end position="273"/>
    </location>
</feature>
<accession>A0A8H3TSZ8</accession>
<feature type="region of interest" description="Disordered" evidence="3">
    <location>
        <begin position="426"/>
        <end position="446"/>
    </location>
</feature>
<keyword evidence="1" id="KW-0547">Nucleotide-binding</keyword>
<dbReference type="InterPro" id="IPR050052">
    <property type="entry name" value="ATP-dep_Clp_protease_ClpX"/>
</dbReference>
<feature type="compositionally biased region" description="Basic and acidic residues" evidence="3">
    <location>
        <begin position="717"/>
        <end position="726"/>
    </location>
</feature>
<feature type="compositionally biased region" description="Polar residues" evidence="3">
    <location>
        <begin position="703"/>
        <end position="715"/>
    </location>
</feature>
<evidence type="ECO:0000259" key="4">
    <source>
        <dbReference type="SMART" id="SM00382"/>
    </source>
</evidence>
<dbReference type="SMART" id="SM00382">
    <property type="entry name" value="AAA"/>
    <property type="match status" value="1"/>
</dbReference>
<keyword evidence="7" id="KW-1185">Reference proteome</keyword>
<dbReference type="InterPro" id="IPR003959">
    <property type="entry name" value="ATPase_AAA_core"/>
</dbReference>
<evidence type="ECO:0000313" key="6">
    <source>
        <dbReference type="EMBL" id="GHJ86343.1"/>
    </source>
</evidence>
<dbReference type="SMART" id="SM01086">
    <property type="entry name" value="ClpB_D2-small"/>
    <property type="match status" value="1"/>
</dbReference>
<feature type="region of interest" description="Disordered" evidence="3">
    <location>
        <begin position="703"/>
        <end position="726"/>
    </location>
</feature>
<keyword evidence="2" id="KW-0067">ATP-binding</keyword>
<dbReference type="Pfam" id="PF07724">
    <property type="entry name" value="AAA_2"/>
    <property type="match status" value="1"/>
</dbReference>
<feature type="compositionally biased region" description="Polar residues" evidence="3">
    <location>
        <begin position="99"/>
        <end position="128"/>
    </location>
</feature>
<evidence type="ECO:0000256" key="2">
    <source>
        <dbReference type="ARBA" id="ARBA00022840"/>
    </source>
</evidence>
<dbReference type="OrthoDB" id="1721884at2759"/>
<dbReference type="InterPro" id="IPR019489">
    <property type="entry name" value="Clp_ATPase_C"/>
</dbReference>
<evidence type="ECO:0000256" key="1">
    <source>
        <dbReference type="ARBA" id="ARBA00022741"/>
    </source>
</evidence>
<feature type="compositionally biased region" description="Acidic residues" evidence="3">
    <location>
        <begin position="539"/>
        <end position="549"/>
    </location>
</feature>
<feature type="region of interest" description="Disordered" evidence="3">
    <location>
        <begin position="526"/>
        <end position="557"/>
    </location>
</feature>
<feature type="compositionally biased region" description="Polar residues" evidence="3">
    <location>
        <begin position="905"/>
        <end position="916"/>
    </location>
</feature>
<dbReference type="GO" id="GO:0005524">
    <property type="term" value="F:ATP binding"/>
    <property type="evidence" value="ECO:0007669"/>
    <property type="project" value="UniProtKB-KW"/>
</dbReference>
<feature type="region of interest" description="Disordered" evidence="3">
    <location>
        <begin position="905"/>
        <end position="929"/>
    </location>
</feature>
<sequence length="929" mass="100523">MLKRMSTVSRARLVGLATRPGQSPFPEPSFNCAGFHSSGALQAASADPIWLKSPRDLAQHLDEHIIGQERAKKILSVAVFNHYHRVTTLLHPSPEEDTSATAESTSAEWENDDTGLQFNGSTVATATTVPKPRKRRTESGSEKEASTRKEVEDNFIDVEQYERERRADPTLIHSPEEWSTQPGFYDKAFPPSPRQLQEQSSLTSSSKSSTLLGRLTRGSLAAGRVGPHEATSTTDTETEPFADIRATNSPPTGSKRASKNSKSLASAGSNGSKGVSREEMDFSAVKANDAEQVAYEEANIACMDDVVIEKSNVLMIGPTGSGKTLLAKTLARILDVPFASSDATSFTQAGYVGDDVENCVMRLLRAADHDVARAEIGIIHIDECDKLARRGGGGDGGWGGRDVGGEGVQQALLKLLEGTTVTLQAKPGSIYSTPPPSPGRLGDPFRETPTQRGFGGSLGTSQHETGYGAKKGVREGLPLHGGGSGGSNPKGETFNVDTSNILFILSGSFVGLEKIIGRRTGKGSIGFGATLPQPRRESETEDEVAETSQEESVTRMKKDRLKGLSTADLVEYGFIPEFVGRLPILAPLHPLSLSDLVRILVEPQNALVKQYRKLFARYGCELQFSEKALYAVAEEASKRGGSARHLRSTLEELLLDAMYEIPGSTIRYAAVTEDVVKKTIPTLYYSRPPALSPLFSPSRSASNLGGSRTFSTSAVDPSKKTTKEKNSYTLPLERLPRSPRRVPQMRQLDWEKEIPKMMSGRRNGNNILEYRTPLFSIKAVKSSGLVSHSSSYSKYNPLVPNQKDKTPFGIVTTIKSISKSAVERNRVRTRFKEAIRLALTRDLTAPLSESGKGNSQAGPSGHVELPAGHHYLATLTADIYAEPMASLVQHARNAIADLARQAQTGGQAQKRFQPSAMSHAAGKRTRASP</sequence>
<name>A0A8H3TSZ8_9TREE</name>
<dbReference type="Proteomes" id="UP000620104">
    <property type="component" value="Unassembled WGS sequence"/>
</dbReference>
<feature type="compositionally biased region" description="Low complexity" evidence="3">
    <location>
        <begin position="194"/>
        <end position="217"/>
    </location>
</feature>
<organism evidence="6 7">
    <name type="scientific">Naganishia liquefaciens</name>
    <dbReference type="NCBI Taxonomy" id="104408"/>
    <lineage>
        <taxon>Eukaryota</taxon>
        <taxon>Fungi</taxon>
        <taxon>Dikarya</taxon>
        <taxon>Basidiomycota</taxon>
        <taxon>Agaricomycotina</taxon>
        <taxon>Tremellomycetes</taxon>
        <taxon>Filobasidiales</taxon>
        <taxon>Filobasidiaceae</taxon>
        <taxon>Naganishia</taxon>
    </lineage>
</organism>